<protein>
    <submittedName>
        <fullName evidence="1">Uncharacterized protein</fullName>
    </submittedName>
</protein>
<sequence>MSDIDDPTASANTYGGTGSHVGQTGNSSDKSGSQEVVDVDSGRDDEDDNTATYTIGFTPNPTPSSSMPTVTSTSKSTPTATSPSLHVLRIPDSSTCSPLEIDWNWTAFPESASTYNVSVSIQSAGLQLTRRQESLRQVHHVRAKGSAVRARRRAVADHMSKRNSILQTLVINAGRDNISLTTISPTAGVPLSPGKWVWPQVDVPPGRYHVIVSVINPPTTSGSILTTSSPFIVSAGNDTTCVKIQQALPSGAQEKASHGSKGYIAAAVLIPLASLILAFIFIRRCMVRRSKGANTWSEKQRFAPLESVGTCKVDVDHGGPGMGDGHANIGEGSRPTSQQGRIIAWKRAVSMDVRDDESQPDRMTVESKYGAEQLSRSTSLPYRKQIYAEATPMTPLKRSRTVGHGWTPAKEASQEITLQRSHSNSVKRKPVPMVTASVVMDVRPSFLQRLSSKISRHDIASAFQEMPKTLADRQDGKSSGTLTVEEGWQLAYMDQGKSCCSPSDSAAAFPDQDADPNCSKHPCNQTGTSKRDGSHKSQVETGLCLTTSDTNTHGSNEQKMRSSTAESDWGDTDFVHYSKADDIQPARQASPLSECCDEQSQESDRIEVAVATKFEAKPFRFHERFPSHGSGKQVGSESGNTGKSYSLTIKHADDGEEEEEEKKDMFRFPKSVSMSSNLESMETVLICSPSNQSLPSPRASSASKQTVHFDEVPEQPPRTDSRRSDDGSQEIADESPFRDPPSADMVHVIGWEHSNLTHERILAEKAPPDERLEKNGSLRISLKEE</sequence>
<evidence type="ECO:0000313" key="2">
    <source>
        <dbReference type="Proteomes" id="UP000245626"/>
    </source>
</evidence>
<gene>
    <name evidence="1" type="ORF">IE53DRAFT_367001</name>
</gene>
<name>A0ACD0P3E7_9BASI</name>
<accession>A0ACD0P3E7</accession>
<dbReference type="EMBL" id="KZ819764">
    <property type="protein sequence ID" value="PWN52648.1"/>
    <property type="molecule type" value="Genomic_DNA"/>
</dbReference>
<keyword evidence="2" id="KW-1185">Reference proteome</keyword>
<reference evidence="1 2" key="1">
    <citation type="journal article" date="2018" name="Mol. Biol. Evol.">
        <title>Broad Genomic Sampling Reveals a Smut Pathogenic Ancestry of the Fungal Clade Ustilaginomycotina.</title>
        <authorList>
            <person name="Kijpornyongpan T."/>
            <person name="Mondo S.J."/>
            <person name="Barry K."/>
            <person name="Sandor L."/>
            <person name="Lee J."/>
            <person name="Lipzen A."/>
            <person name="Pangilinan J."/>
            <person name="LaButti K."/>
            <person name="Hainaut M."/>
            <person name="Henrissat B."/>
            <person name="Grigoriev I.V."/>
            <person name="Spatafora J.W."/>
            <person name="Aime M.C."/>
        </authorList>
    </citation>
    <scope>NUCLEOTIDE SEQUENCE [LARGE SCALE GENOMIC DNA]</scope>
    <source>
        <strain evidence="1 2">SA 807</strain>
    </source>
</reference>
<organism evidence="1 2">
    <name type="scientific">Violaceomyces palustris</name>
    <dbReference type="NCBI Taxonomy" id="1673888"/>
    <lineage>
        <taxon>Eukaryota</taxon>
        <taxon>Fungi</taxon>
        <taxon>Dikarya</taxon>
        <taxon>Basidiomycota</taxon>
        <taxon>Ustilaginomycotina</taxon>
        <taxon>Ustilaginomycetes</taxon>
        <taxon>Violaceomycetales</taxon>
        <taxon>Violaceomycetaceae</taxon>
        <taxon>Violaceomyces</taxon>
    </lineage>
</organism>
<proteinExistence type="predicted"/>
<evidence type="ECO:0000313" key="1">
    <source>
        <dbReference type="EMBL" id="PWN52648.1"/>
    </source>
</evidence>
<dbReference type="Proteomes" id="UP000245626">
    <property type="component" value="Unassembled WGS sequence"/>
</dbReference>